<evidence type="ECO:0000313" key="1">
    <source>
        <dbReference type="EMBL" id="KEJ87898.1"/>
    </source>
</evidence>
<reference evidence="1 2" key="1">
    <citation type="submission" date="2014-01" db="EMBL/GenBank/DDBJ databases">
        <title>Sulfitobacter donghicola JCM 14565 Genome Sequencing.</title>
        <authorList>
            <person name="Lai Q."/>
            <person name="Hong Z."/>
        </authorList>
    </citation>
    <scope>NUCLEOTIDE SEQUENCE [LARGE SCALE GENOMIC DNA]</scope>
    <source>
        <strain evidence="1 2">JCM 14565</strain>
    </source>
</reference>
<name>A0A073IC39_9RHOB</name>
<organism evidence="1 2">
    <name type="scientific">Sulfitobacter donghicola DSW-25 = KCTC 12864 = JCM 14565</name>
    <dbReference type="NCBI Taxonomy" id="1300350"/>
    <lineage>
        <taxon>Bacteria</taxon>
        <taxon>Pseudomonadati</taxon>
        <taxon>Pseudomonadota</taxon>
        <taxon>Alphaproteobacteria</taxon>
        <taxon>Rhodobacterales</taxon>
        <taxon>Roseobacteraceae</taxon>
        <taxon>Sulfitobacter</taxon>
    </lineage>
</organism>
<dbReference type="STRING" id="1300350.Z948_963"/>
<dbReference type="Gene3D" id="3.90.1140.10">
    <property type="entry name" value="Cyclic phosphodiesterase"/>
    <property type="match status" value="1"/>
</dbReference>
<dbReference type="GO" id="GO:0016853">
    <property type="term" value="F:isomerase activity"/>
    <property type="evidence" value="ECO:0007669"/>
    <property type="project" value="UniProtKB-KW"/>
</dbReference>
<proteinExistence type="predicted"/>
<keyword evidence="2" id="KW-1185">Reference proteome</keyword>
<accession>A0A073IC39</accession>
<dbReference type="EMBL" id="JAMC01000012">
    <property type="protein sequence ID" value="KEJ87898.1"/>
    <property type="molecule type" value="Genomic_DNA"/>
</dbReference>
<sequence length="224" mass="24589">MFERYAIFFTPTGALADFGARWLGWDSAAGCAVPMPAFEGLDVAAITKTPRKYGLHGTLKAPFHLDASTSADALHRAAVDFAAVHAPFGIGEMELRHENGFVALRPQGDLVPLRDFATAIVKAFDPFSAPLSAADIARRRKSRLTPRQDQQMLVWGYPFIFEDFHFHLTLSGRLPEATANQVIAALTPEMSRSAETPFRIDAITVMGQDGDGMFHQLHRYALSG</sequence>
<dbReference type="InterPro" id="IPR009389">
    <property type="entry name" value="DUF1045"/>
</dbReference>
<comment type="caution">
    <text evidence="1">The sequence shown here is derived from an EMBL/GenBank/DDBJ whole genome shotgun (WGS) entry which is preliminary data.</text>
</comment>
<dbReference type="OrthoDB" id="4954742at2"/>
<dbReference type="Proteomes" id="UP000027734">
    <property type="component" value="Unassembled WGS sequence"/>
</dbReference>
<protein>
    <submittedName>
        <fullName evidence="1">Xylose isomerase</fullName>
    </submittedName>
</protein>
<gene>
    <name evidence="1" type="ORF">DSW25_04570</name>
</gene>
<dbReference type="eggNOG" id="COG3709">
    <property type="taxonomic scope" value="Bacteria"/>
</dbReference>
<dbReference type="AlphaFoldDB" id="A0A073IC39"/>
<keyword evidence="1" id="KW-0413">Isomerase</keyword>
<evidence type="ECO:0000313" key="2">
    <source>
        <dbReference type="Proteomes" id="UP000027734"/>
    </source>
</evidence>
<dbReference type="PIRSF" id="PIRSF033328">
    <property type="entry name" value="Phest_Mll4975"/>
    <property type="match status" value="1"/>
</dbReference>
<dbReference type="RefSeq" id="WP_025058412.1">
    <property type="nucleotide sequence ID" value="NZ_JAMC01000012.1"/>
</dbReference>
<dbReference type="Pfam" id="PF06299">
    <property type="entry name" value="DUF1045"/>
    <property type="match status" value="1"/>
</dbReference>